<gene>
    <name evidence="1" type="ORF">MNBD_PLANCTO02-1551</name>
</gene>
<dbReference type="AlphaFoldDB" id="A0A3B1DIC3"/>
<name>A0A3B1DIC3_9ZZZZ</name>
<evidence type="ECO:0000313" key="1">
    <source>
        <dbReference type="EMBL" id="VAX38671.1"/>
    </source>
</evidence>
<dbReference type="InterPro" id="IPR012348">
    <property type="entry name" value="RNR-like"/>
</dbReference>
<proteinExistence type="predicted"/>
<evidence type="ECO:0008006" key="2">
    <source>
        <dbReference type="Google" id="ProtNLM"/>
    </source>
</evidence>
<accession>A0A3B1DIC3</accession>
<dbReference type="GO" id="GO:0016491">
    <property type="term" value="F:oxidoreductase activity"/>
    <property type="evidence" value="ECO:0007669"/>
    <property type="project" value="InterPro"/>
</dbReference>
<protein>
    <recommendedName>
        <fullName evidence="2">TRASH domain-containing protein</fullName>
    </recommendedName>
</protein>
<organism evidence="1">
    <name type="scientific">hydrothermal vent metagenome</name>
    <dbReference type="NCBI Taxonomy" id="652676"/>
    <lineage>
        <taxon>unclassified sequences</taxon>
        <taxon>metagenomes</taxon>
        <taxon>ecological metagenomes</taxon>
    </lineage>
</organism>
<dbReference type="EMBL" id="UOGL01000241">
    <property type="protein sequence ID" value="VAX38671.1"/>
    <property type="molecule type" value="Genomic_DNA"/>
</dbReference>
<sequence>MRRFLISKSDCYRNVSLLVLLFLLLFCLQQTNPVLHAEGKEKSLSRQTRFEQEKLSTLNGVVGEWRGVGMLRRGSSKGAWREKAVWVWNFEKKKPRLVYNVSQGKQIKSASIQYDSNKKNYLMIVKLPDESTRKYRGNWNKKELVLTSKPQKDGYVYRLSIRPLNEKRTILLQERRKNTQTFFSRIASVGYTRKGTSLAVEGVGEPVCIVTGGKGTMQVTHEGKEYYICCSGCKDAFENDPEGIIAEYKKKIKVSK</sequence>
<reference evidence="1" key="1">
    <citation type="submission" date="2018-06" db="EMBL/GenBank/DDBJ databases">
        <authorList>
            <person name="Zhirakovskaya E."/>
        </authorList>
    </citation>
    <scope>NUCLEOTIDE SEQUENCE</scope>
</reference>
<dbReference type="Gene3D" id="1.10.620.20">
    <property type="entry name" value="Ribonucleotide Reductase, subunit A"/>
    <property type="match status" value="1"/>
</dbReference>